<keyword evidence="3 6" id="KW-0964">Secreted</keyword>
<evidence type="ECO:0000256" key="2">
    <source>
        <dbReference type="ARBA" id="ARBA00009544"/>
    </source>
</evidence>
<evidence type="ECO:0000313" key="8">
    <source>
        <dbReference type="EMBL" id="KAJ0390664.1"/>
    </source>
</evidence>
<feature type="signal peptide" evidence="7">
    <location>
        <begin position="1"/>
        <end position="20"/>
    </location>
</feature>
<dbReference type="GO" id="GO:0052040">
    <property type="term" value="P:symbiont-mediated perturbation of host programmed cell death"/>
    <property type="evidence" value="ECO:0007669"/>
    <property type="project" value="UniProtKB-UniRule"/>
</dbReference>
<organism evidence="8 9">
    <name type="scientific">Pythium insidiosum</name>
    <name type="common">Pythiosis disease agent</name>
    <dbReference type="NCBI Taxonomy" id="114742"/>
    <lineage>
        <taxon>Eukaryota</taxon>
        <taxon>Sar</taxon>
        <taxon>Stramenopiles</taxon>
        <taxon>Oomycota</taxon>
        <taxon>Peronosporomycetes</taxon>
        <taxon>Pythiales</taxon>
        <taxon>Pythiaceae</taxon>
        <taxon>Pythium</taxon>
    </lineage>
</organism>
<dbReference type="InterPro" id="IPR036470">
    <property type="entry name" value="Elicitin_sf"/>
</dbReference>
<evidence type="ECO:0000256" key="3">
    <source>
        <dbReference type="ARBA" id="ARBA00022525"/>
    </source>
</evidence>
<dbReference type="Pfam" id="PF00964">
    <property type="entry name" value="Elicitin"/>
    <property type="match status" value="1"/>
</dbReference>
<evidence type="ECO:0000256" key="5">
    <source>
        <dbReference type="ARBA" id="ARBA00023157"/>
    </source>
</evidence>
<name>A0AAD5Q2V7_PYTIN</name>
<keyword evidence="5 6" id="KW-1015">Disulfide bond</keyword>
<accession>A0AAD5Q2V7</accession>
<evidence type="ECO:0000256" key="6">
    <source>
        <dbReference type="RuleBase" id="RU368111"/>
    </source>
</evidence>
<dbReference type="GO" id="GO:0005576">
    <property type="term" value="C:extracellular region"/>
    <property type="evidence" value="ECO:0007669"/>
    <property type="project" value="UniProtKB-SubCell"/>
</dbReference>
<evidence type="ECO:0000256" key="1">
    <source>
        <dbReference type="ARBA" id="ARBA00004613"/>
    </source>
</evidence>
<evidence type="ECO:0000256" key="7">
    <source>
        <dbReference type="SAM" id="SignalP"/>
    </source>
</evidence>
<reference evidence="8" key="1">
    <citation type="submission" date="2021-12" db="EMBL/GenBank/DDBJ databases">
        <title>Prjna785345.</title>
        <authorList>
            <person name="Rujirawat T."/>
            <person name="Krajaejun T."/>
        </authorList>
    </citation>
    <scope>NUCLEOTIDE SEQUENCE</scope>
    <source>
        <strain evidence="8">Pi057C3</strain>
    </source>
</reference>
<keyword evidence="4 6" id="KW-0928">Hypersensitive response elicitation</keyword>
<proteinExistence type="inferred from homology"/>
<gene>
    <name evidence="8" type="ORF">P43SY_010850</name>
</gene>
<evidence type="ECO:0000313" key="9">
    <source>
        <dbReference type="Proteomes" id="UP001209570"/>
    </source>
</evidence>
<sequence>MKTTAVLAVAITALAATASAEKCNYAEIGPKLYPLGPSIAKCYTATGYNLARPKTMPTAEQSVAICKSCPEFLAEIAPLKFPDCTMEIAGKEQTFTQYFDSITRPCNPFSDLFN</sequence>
<dbReference type="InterPro" id="IPR002200">
    <property type="entry name" value="Elicitin"/>
</dbReference>
<protein>
    <recommendedName>
        <fullName evidence="6">Elicitin</fullName>
    </recommendedName>
</protein>
<dbReference type="EMBL" id="JAKCXM010001783">
    <property type="protein sequence ID" value="KAJ0390664.1"/>
    <property type="molecule type" value="Genomic_DNA"/>
</dbReference>
<evidence type="ECO:0000256" key="4">
    <source>
        <dbReference type="ARBA" id="ARBA00022978"/>
    </source>
</evidence>
<comment type="subcellular location">
    <subcellularLocation>
        <location evidence="1 6">Secreted</location>
    </subcellularLocation>
</comment>
<comment type="caution">
    <text evidence="8">The sequence shown here is derived from an EMBL/GenBank/DDBJ whole genome shotgun (WGS) entry which is preliminary data.</text>
</comment>
<dbReference type="AlphaFoldDB" id="A0AAD5Q2V7"/>
<comment type="similarity">
    <text evidence="2 6">Belongs to the elicitin family.</text>
</comment>
<dbReference type="Gene3D" id="1.10.239.10">
    <property type="entry name" value="Elicitin domain"/>
    <property type="match status" value="1"/>
</dbReference>
<dbReference type="Proteomes" id="UP001209570">
    <property type="component" value="Unassembled WGS sequence"/>
</dbReference>
<dbReference type="SUPFAM" id="SSF48647">
    <property type="entry name" value="Fungal elicitin"/>
    <property type="match status" value="1"/>
</dbReference>
<feature type="chain" id="PRO_5042034326" description="Elicitin" evidence="7">
    <location>
        <begin position="21"/>
        <end position="114"/>
    </location>
</feature>
<keyword evidence="7" id="KW-0732">Signal</keyword>
<keyword evidence="9" id="KW-1185">Reference proteome</keyword>
<comment type="function">
    <text evidence="6">Induces local and distal defense responses (incompatible hypersensitive reaction) in plants from the solanaceae and cruciferae families. Elicits leaf necrosis and causes the accumulation of pathogenesis-related proteins. Might interact with the lipidic molecules of the plasma membrane.</text>
</comment>